<sequence>MVLIISLLILNTFSIASPSSYCNKVTDGVCTECINNYFLDDSHLCISRLDFHCGVSSTYSQCEKCSPGYKFDFSNYTCVIGDELCASIEFYNKVATCTECPKGYTIVNETECYDCSFFGNSLCKSATKDCSVCTECVSGSYILDGKCIKISNCEVAKEDGTCEYCITGYYLDKESGTCKLGKIPLCIEYESQFECSECSDNSFNNITECIKIDNCHESDEDDGGICTKCNNGYGMDGILKCSKCTVENCKNCDMNTSICQRCNDGLAKLAEDKCGDCSQVHGCKECSPKNVNRCYECLEGYKLEDGICYQCGTGCENCLIDSPETCQICIDGYVLIEGKCVKCDTLCKTCSSNDVTSCTSCIVGYYLNDKTCEKCEGICETCNVSNVTECLSCPQGYYLQDGECENCNVMTCTDLIKDRCNRCSEKCTYVSGTTMKCKENDFCDYRDDTRDVCVRCYDGYYLDENYVCNKCEASCQYGCLGGYPY</sequence>
<dbReference type="InterPro" id="IPR005127">
    <property type="entry name" value="Giardia_VSP"/>
</dbReference>
<feature type="chain" id="PRO_5001991158" description="EGF-like domain-containing protein" evidence="1">
    <location>
        <begin position="17"/>
        <end position="485"/>
    </location>
</feature>
<dbReference type="RefSeq" id="XP_004258593.1">
    <property type="nucleotide sequence ID" value="XM_004258545.1"/>
</dbReference>
<dbReference type="KEGG" id="eiv:EIN_421410"/>
<dbReference type="GeneID" id="14890799"/>
<dbReference type="InterPro" id="IPR009030">
    <property type="entry name" value="Growth_fac_rcpt_cys_sf"/>
</dbReference>
<dbReference type="Pfam" id="PF03302">
    <property type="entry name" value="VSP"/>
    <property type="match status" value="1"/>
</dbReference>
<dbReference type="OrthoDB" id="27404at2759"/>
<reference evidence="3 4" key="1">
    <citation type="submission" date="2012-10" db="EMBL/GenBank/DDBJ databases">
        <authorList>
            <person name="Zafar N."/>
            <person name="Inman J."/>
            <person name="Hall N."/>
            <person name="Lorenzi H."/>
            <person name="Caler E."/>
        </authorList>
    </citation>
    <scope>NUCLEOTIDE SEQUENCE [LARGE SCALE GENOMIC DNA]</scope>
    <source>
        <strain evidence="3 4">IP1</strain>
    </source>
</reference>
<dbReference type="AlphaFoldDB" id="A0A0A1UA18"/>
<dbReference type="InterPro" id="IPR006212">
    <property type="entry name" value="Furin_repeat"/>
</dbReference>
<dbReference type="PANTHER" id="PTHR45756:SF1">
    <property type="entry name" value="PROTEIN KINASE DOMAIN CONTAINING PROTEIN"/>
    <property type="match status" value="1"/>
</dbReference>
<dbReference type="InterPro" id="IPR000742">
    <property type="entry name" value="EGF"/>
</dbReference>
<evidence type="ECO:0000313" key="4">
    <source>
        <dbReference type="Proteomes" id="UP000014680"/>
    </source>
</evidence>
<evidence type="ECO:0000313" key="3">
    <source>
        <dbReference type="EMBL" id="ELP91822.1"/>
    </source>
</evidence>
<accession>A0A0A1UA18</accession>
<dbReference type="SMART" id="SM00181">
    <property type="entry name" value="EGF"/>
    <property type="match status" value="6"/>
</dbReference>
<name>A0A0A1UA18_ENTIV</name>
<dbReference type="InterPro" id="IPR053215">
    <property type="entry name" value="TKL_Ser/Thr_kinase"/>
</dbReference>
<feature type="domain" description="EGF-like" evidence="2">
    <location>
        <begin position="276"/>
        <end position="309"/>
    </location>
</feature>
<feature type="domain" description="EGF-like" evidence="2">
    <location>
        <begin position="197"/>
        <end position="242"/>
    </location>
</feature>
<dbReference type="SMART" id="SM00261">
    <property type="entry name" value="FU"/>
    <property type="match status" value="2"/>
</dbReference>
<feature type="domain" description="EGF-like" evidence="2">
    <location>
        <begin position="310"/>
        <end position="341"/>
    </location>
</feature>
<dbReference type="Gene3D" id="2.10.220.10">
    <property type="entry name" value="Hormone Receptor, Insulin-like Growth Factor Receptor 1, Chain A, domain 2"/>
    <property type="match status" value="2"/>
</dbReference>
<protein>
    <recommendedName>
        <fullName evidence="2">EGF-like domain-containing protein</fullName>
    </recommendedName>
</protein>
<dbReference type="OMA" id="CKENDFC"/>
<feature type="domain" description="EGF-like" evidence="2">
    <location>
        <begin position="342"/>
        <end position="373"/>
    </location>
</feature>
<organism evidence="3 4">
    <name type="scientific">Entamoeba invadens IP1</name>
    <dbReference type="NCBI Taxonomy" id="370355"/>
    <lineage>
        <taxon>Eukaryota</taxon>
        <taxon>Amoebozoa</taxon>
        <taxon>Evosea</taxon>
        <taxon>Archamoebae</taxon>
        <taxon>Mastigamoebida</taxon>
        <taxon>Entamoebidae</taxon>
        <taxon>Entamoeba</taxon>
    </lineage>
</organism>
<feature type="domain" description="EGF-like" evidence="2">
    <location>
        <begin position="374"/>
        <end position="405"/>
    </location>
</feature>
<dbReference type="EMBL" id="KB206425">
    <property type="protein sequence ID" value="ELP91822.1"/>
    <property type="molecule type" value="Genomic_DNA"/>
</dbReference>
<feature type="domain" description="EGF-like" evidence="2">
    <location>
        <begin position="129"/>
        <end position="179"/>
    </location>
</feature>
<keyword evidence="4" id="KW-1185">Reference proteome</keyword>
<dbReference type="Proteomes" id="UP000014680">
    <property type="component" value="Unassembled WGS sequence"/>
</dbReference>
<dbReference type="PANTHER" id="PTHR45756">
    <property type="entry name" value="PALMITOYLTRANSFERASE"/>
    <property type="match status" value="1"/>
</dbReference>
<proteinExistence type="predicted"/>
<keyword evidence="1" id="KW-0732">Signal</keyword>
<feature type="signal peptide" evidence="1">
    <location>
        <begin position="1"/>
        <end position="16"/>
    </location>
</feature>
<evidence type="ECO:0000256" key="1">
    <source>
        <dbReference type="SAM" id="SignalP"/>
    </source>
</evidence>
<dbReference type="VEuPathDB" id="AmoebaDB:EIN_421410"/>
<gene>
    <name evidence="3" type="ORF">EIN_421410</name>
</gene>
<evidence type="ECO:0000259" key="2">
    <source>
        <dbReference type="SMART" id="SM00181"/>
    </source>
</evidence>
<dbReference type="SUPFAM" id="SSF57184">
    <property type="entry name" value="Growth factor receptor domain"/>
    <property type="match status" value="3"/>
</dbReference>